<dbReference type="PANTHER" id="PTHR45753:SF2">
    <property type="entry name" value="ORNITHINE CARBAMOYLTRANSFERASE"/>
    <property type="match status" value="1"/>
</dbReference>
<dbReference type="NCBIfam" id="TIGR00658">
    <property type="entry name" value="orni_carb_tr"/>
    <property type="match status" value="1"/>
</dbReference>
<evidence type="ECO:0000256" key="5">
    <source>
        <dbReference type="HAMAP-Rule" id="MF_01109"/>
    </source>
</evidence>
<organism evidence="9 10">
    <name type="scientific">Fervidobacterium nodosum (strain ATCC 35602 / DSM 5306 / Rt17-B1)</name>
    <dbReference type="NCBI Taxonomy" id="381764"/>
    <lineage>
        <taxon>Bacteria</taxon>
        <taxon>Thermotogati</taxon>
        <taxon>Thermotogota</taxon>
        <taxon>Thermotogae</taxon>
        <taxon>Thermotogales</taxon>
        <taxon>Fervidobacteriaceae</taxon>
        <taxon>Fervidobacterium</taxon>
    </lineage>
</organism>
<dbReference type="STRING" id="381764.Fnod_0704"/>
<keyword evidence="3 5" id="KW-0808">Transferase</keyword>
<dbReference type="HOGENOM" id="CLU_043846_3_2_0"/>
<reference evidence="9 10" key="2">
    <citation type="journal article" date="2009" name="Proc. Natl. Acad. Sci. U.S.A.">
        <title>On the chimeric nature, thermophilic origin, and phylogenetic placement of the Thermotogales.</title>
        <authorList>
            <person name="Zhaxybayeva O."/>
            <person name="Swithers K.S."/>
            <person name="Lapierre P."/>
            <person name="Fournier G.P."/>
            <person name="Bickhart D.M."/>
            <person name="DeBoy R.T."/>
            <person name="Nelson K.E."/>
            <person name="Nesbo C.L."/>
            <person name="Doolittle W.F."/>
            <person name="Gogarten J.P."/>
            <person name="Noll K.M."/>
        </authorList>
    </citation>
    <scope>NUCLEOTIDE SEQUENCE [LARGE SCALE GENOMIC DNA]</scope>
    <source>
        <strain evidence="10">ATCC 35602 / DSM 5306 / Rt17-B1</strain>
    </source>
</reference>
<dbReference type="EMBL" id="CP000771">
    <property type="protein sequence ID" value="ABS60559.1"/>
    <property type="molecule type" value="Genomic_DNA"/>
</dbReference>
<feature type="binding site" evidence="5">
    <location>
        <position position="186"/>
    </location>
    <ligand>
        <name>L-ornithine</name>
        <dbReference type="ChEBI" id="CHEBI:46911"/>
    </ligand>
</feature>
<evidence type="ECO:0000313" key="9">
    <source>
        <dbReference type="EMBL" id="ABS60559.1"/>
    </source>
</evidence>
<feature type="binding site" evidence="5">
    <location>
        <begin position="291"/>
        <end position="292"/>
    </location>
    <ligand>
        <name>carbamoyl phosphate</name>
        <dbReference type="ChEBI" id="CHEBI:58228"/>
    </ligand>
</feature>
<dbReference type="PRINTS" id="PR00102">
    <property type="entry name" value="OTCASE"/>
</dbReference>
<dbReference type="InterPro" id="IPR006132">
    <property type="entry name" value="Asp/Orn_carbamoyltranf_P-bd"/>
</dbReference>
<dbReference type="PROSITE" id="PS00097">
    <property type="entry name" value="CARBAMOYLTRANSFERASE"/>
    <property type="match status" value="1"/>
</dbReference>
<dbReference type="SUPFAM" id="SSF53671">
    <property type="entry name" value="Aspartate/ornithine carbamoyltransferase"/>
    <property type="match status" value="1"/>
</dbReference>
<comment type="subcellular location">
    <subcellularLocation>
        <location evidence="5">Cytoplasm</location>
    </subcellularLocation>
</comment>
<dbReference type="NCBIfam" id="NF001986">
    <property type="entry name" value="PRK00779.1"/>
    <property type="match status" value="1"/>
</dbReference>
<feature type="binding site" evidence="5">
    <location>
        <position position="319"/>
    </location>
    <ligand>
        <name>carbamoyl phosphate</name>
        <dbReference type="ChEBI" id="CHEBI:58228"/>
    </ligand>
</feature>
<dbReference type="GO" id="GO:0004585">
    <property type="term" value="F:ornithine carbamoyltransferase activity"/>
    <property type="evidence" value="ECO:0007669"/>
    <property type="project" value="UniProtKB-UniRule"/>
</dbReference>
<dbReference type="Pfam" id="PF00185">
    <property type="entry name" value="OTCace"/>
    <property type="match status" value="1"/>
</dbReference>
<protein>
    <recommendedName>
        <fullName evidence="2 6">Ornithine carbamoyltransferase</fullName>
        <ecNumber evidence="2 6">2.1.3.3</ecNumber>
    </recommendedName>
</protein>
<evidence type="ECO:0000256" key="4">
    <source>
        <dbReference type="ARBA" id="ARBA00048772"/>
    </source>
</evidence>
<dbReference type="GO" id="GO:0016597">
    <property type="term" value="F:amino acid binding"/>
    <property type="evidence" value="ECO:0007669"/>
    <property type="project" value="InterPro"/>
</dbReference>
<dbReference type="FunFam" id="3.40.50.1370:FF:000008">
    <property type="entry name" value="Ornithine carbamoyltransferase"/>
    <property type="match status" value="1"/>
</dbReference>
<dbReference type="PRINTS" id="PR00100">
    <property type="entry name" value="AOTCASE"/>
</dbReference>
<name>A7HKX6_FERNB</name>
<feature type="binding site" evidence="5">
    <location>
        <begin position="254"/>
        <end position="255"/>
    </location>
    <ligand>
        <name>L-ornithine</name>
        <dbReference type="ChEBI" id="CHEBI:46911"/>
    </ligand>
</feature>
<sequence length="332" mass="37500">MSNSYFQKFSKNKVREAKKMGVNMKGRSLLSLMDNTPEEIKYLLDIAKQVKAESRAGIRHQRFVGKTLALIFEKRSTRTRLAFETAFAEEGGHPIFLSIQDIQLGAKESVEDTARVLGRMVDAIEFRGFKQETVELLAKYSGVPVYNGLTDLFHPTQVLADLQTIEEEFGRLKGIKMVFMGDGRNNMANSLMVGAAKMGMHYVICSPESLRPEKWLVDECMKFAAESGAKIEFTDNPEEAVKGADVIYTDVWASMGEEDKAAERRKLLQPYQVNEELMKKTGKPETIFMHCLPAVKGEEVTFEVIEGKQSRVWDEAENRKHTIKAVMIATLL</sequence>
<dbReference type="InterPro" id="IPR006130">
    <property type="entry name" value="Asp/Orn_carbamoylTrfase"/>
</dbReference>
<evidence type="ECO:0000256" key="3">
    <source>
        <dbReference type="ARBA" id="ARBA00022679"/>
    </source>
</evidence>
<dbReference type="Gene3D" id="3.40.50.1370">
    <property type="entry name" value="Aspartate/ornithine carbamoyltransferase"/>
    <property type="match status" value="2"/>
</dbReference>
<dbReference type="AlphaFoldDB" id="A7HKX6"/>
<dbReference type="InterPro" id="IPR002292">
    <property type="entry name" value="Orn/put_carbamltrans"/>
</dbReference>
<feature type="binding site" evidence="5">
    <location>
        <begin position="154"/>
        <end position="157"/>
    </location>
    <ligand>
        <name>carbamoyl phosphate</name>
        <dbReference type="ChEBI" id="CHEBI:58228"/>
    </ligand>
</feature>
<evidence type="ECO:0000313" key="10">
    <source>
        <dbReference type="Proteomes" id="UP000002415"/>
    </source>
</evidence>
<reference evidence="9 10" key="1">
    <citation type="submission" date="2007-07" db="EMBL/GenBank/DDBJ databases">
        <title>Complete sequence of Fervidobacterium nodosum Rt17-B1.</title>
        <authorList>
            <consortium name="US DOE Joint Genome Institute"/>
            <person name="Copeland A."/>
            <person name="Lucas S."/>
            <person name="Lapidus A."/>
            <person name="Barry K."/>
            <person name="Glavina del Rio T."/>
            <person name="Dalin E."/>
            <person name="Tice H."/>
            <person name="Pitluck S."/>
            <person name="Saunders E."/>
            <person name="Brettin T."/>
            <person name="Bruce D."/>
            <person name="Detter J.C."/>
            <person name="Han C."/>
            <person name="Schmutz J."/>
            <person name="Larimer F."/>
            <person name="Land M."/>
            <person name="Hauser L."/>
            <person name="Kyrpides N."/>
            <person name="Mikhailova N."/>
            <person name="Nelson K."/>
            <person name="Gogarten J.P."/>
            <person name="Noll K."/>
            <person name="Richardson P."/>
        </authorList>
    </citation>
    <scope>NUCLEOTIDE SEQUENCE [LARGE SCALE GENOMIC DNA]</scope>
    <source>
        <strain evidence="10">ATCC 35602 / DSM 5306 / Rt17-B1</strain>
    </source>
</reference>
<accession>A7HKX6</accession>
<feature type="binding site" evidence="5">
    <location>
        <position position="103"/>
    </location>
    <ligand>
        <name>carbamoyl phosphate</name>
        <dbReference type="ChEBI" id="CHEBI:58228"/>
    </ligand>
</feature>
<gene>
    <name evidence="9" type="ordered locus">Fnod_0704</name>
</gene>
<comment type="similarity">
    <text evidence="1 5">Belongs to the aspartate/ornithine carbamoyltransferase superfamily. OTCase family.</text>
</comment>
<dbReference type="EC" id="2.1.3.3" evidence="2 6"/>
<dbReference type="GO" id="GO:0005737">
    <property type="term" value="C:cytoplasm"/>
    <property type="evidence" value="ECO:0007669"/>
    <property type="project" value="UniProtKB-SubCell"/>
</dbReference>
<keyword evidence="5" id="KW-0963">Cytoplasm</keyword>
<evidence type="ECO:0000256" key="2">
    <source>
        <dbReference type="ARBA" id="ARBA00013007"/>
    </source>
</evidence>
<dbReference type="GO" id="GO:0019240">
    <property type="term" value="P:citrulline biosynthetic process"/>
    <property type="evidence" value="ECO:0007669"/>
    <property type="project" value="TreeGrafter"/>
</dbReference>
<dbReference type="InterPro" id="IPR006131">
    <property type="entry name" value="Asp_carbamoyltransf_Asp/Orn-bd"/>
</dbReference>
<feature type="binding site" evidence="5">
    <location>
        <begin position="76"/>
        <end position="79"/>
    </location>
    <ligand>
        <name>carbamoyl phosphate</name>
        <dbReference type="ChEBI" id="CHEBI:58228"/>
    </ligand>
</feature>
<feature type="domain" description="Aspartate/ornithine carbamoyltransferase carbamoyl-P binding" evidence="8">
    <location>
        <begin position="27"/>
        <end position="167"/>
    </location>
</feature>
<comment type="catalytic activity">
    <reaction evidence="4 5">
        <text>carbamoyl phosphate + L-ornithine = L-citrulline + phosphate + H(+)</text>
        <dbReference type="Rhea" id="RHEA:19513"/>
        <dbReference type="ChEBI" id="CHEBI:15378"/>
        <dbReference type="ChEBI" id="CHEBI:43474"/>
        <dbReference type="ChEBI" id="CHEBI:46911"/>
        <dbReference type="ChEBI" id="CHEBI:57743"/>
        <dbReference type="ChEBI" id="CHEBI:58228"/>
        <dbReference type="EC" id="2.1.3.3"/>
    </reaction>
</comment>
<feature type="binding site" evidence="5">
    <location>
        <position position="127"/>
    </location>
    <ligand>
        <name>carbamoyl phosphate</name>
        <dbReference type="ChEBI" id="CHEBI:58228"/>
    </ligand>
</feature>
<feature type="domain" description="Aspartate/ornithine carbamoyltransferase Asp/Orn-binding" evidence="7">
    <location>
        <begin position="173"/>
        <end position="329"/>
    </location>
</feature>
<keyword evidence="10" id="KW-1185">Reference proteome</keyword>
<evidence type="ECO:0000256" key="6">
    <source>
        <dbReference type="NCBIfam" id="TIGR00658"/>
    </source>
</evidence>
<dbReference type="Proteomes" id="UP000002415">
    <property type="component" value="Chromosome"/>
</dbReference>
<proteinExistence type="inferred from homology"/>
<dbReference type="PANTHER" id="PTHR45753">
    <property type="entry name" value="ORNITHINE CARBAMOYLTRANSFERASE, MITOCHONDRIAL"/>
    <property type="match status" value="1"/>
</dbReference>
<dbReference type="InterPro" id="IPR036901">
    <property type="entry name" value="Asp/Orn_carbamoylTrfase_sf"/>
</dbReference>
<dbReference type="Pfam" id="PF02729">
    <property type="entry name" value="OTCace_N"/>
    <property type="match status" value="1"/>
</dbReference>
<evidence type="ECO:0000256" key="1">
    <source>
        <dbReference type="ARBA" id="ARBA00007805"/>
    </source>
</evidence>
<dbReference type="HAMAP" id="MF_01109">
    <property type="entry name" value="OTCase"/>
    <property type="match status" value="1"/>
</dbReference>
<feature type="binding site" evidence="5">
    <location>
        <position position="250"/>
    </location>
    <ligand>
        <name>L-ornithine</name>
        <dbReference type="ChEBI" id="CHEBI:46911"/>
    </ligand>
</feature>
<evidence type="ECO:0000259" key="7">
    <source>
        <dbReference type="Pfam" id="PF00185"/>
    </source>
</evidence>
<dbReference type="eggNOG" id="COG0078">
    <property type="taxonomic scope" value="Bacteria"/>
</dbReference>
<dbReference type="InterPro" id="IPR024904">
    <property type="entry name" value="OTCase_ArgI"/>
</dbReference>
<evidence type="ECO:0000259" key="8">
    <source>
        <dbReference type="Pfam" id="PF02729"/>
    </source>
</evidence>
<dbReference type="KEGG" id="fno:Fnod_0704"/>
<dbReference type="GO" id="GO:0042450">
    <property type="term" value="P:L-arginine biosynthetic process via ornithine"/>
    <property type="evidence" value="ECO:0007669"/>
    <property type="project" value="UniProtKB-UniRule"/>
</dbReference>